<keyword evidence="2" id="KW-1185">Reference proteome</keyword>
<dbReference type="AlphaFoldDB" id="A0A0L7LB97"/>
<accession>A0A0L7LB97</accession>
<protein>
    <submittedName>
        <fullName evidence="1">Protein kinase C-binding NELL1-like protein</fullName>
    </submittedName>
</protein>
<dbReference type="Proteomes" id="UP000037510">
    <property type="component" value="Unassembled WGS sequence"/>
</dbReference>
<sequence>MYGGVPGDSRSLQVEGDAFERAAELLRLSPEFTVLATLRQEPANSGTILSFSHGYNRTEYESVRRASGDVGLSERGHRATFERRGSMLHGEF</sequence>
<evidence type="ECO:0000313" key="1">
    <source>
        <dbReference type="EMBL" id="KOB72763.1"/>
    </source>
</evidence>
<dbReference type="GO" id="GO:0016301">
    <property type="term" value="F:kinase activity"/>
    <property type="evidence" value="ECO:0007669"/>
    <property type="project" value="UniProtKB-KW"/>
</dbReference>
<dbReference type="STRING" id="104452.A0A0L7LB97"/>
<name>A0A0L7LB97_OPEBR</name>
<dbReference type="Gene3D" id="2.60.120.200">
    <property type="match status" value="1"/>
</dbReference>
<dbReference type="EMBL" id="JTDY01001836">
    <property type="protein sequence ID" value="KOB72763.1"/>
    <property type="molecule type" value="Genomic_DNA"/>
</dbReference>
<comment type="caution">
    <text evidence="1">The sequence shown here is derived from an EMBL/GenBank/DDBJ whole genome shotgun (WGS) entry which is preliminary data.</text>
</comment>
<gene>
    <name evidence="1" type="ORF">OBRU01_12268</name>
</gene>
<proteinExistence type="predicted"/>
<organism evidence="1 2">
    <name type="scientific">Operophtera brumata</name>
    <name type="common">Winter moth</name>
    <name type="synonym">Phalaena brumata</name>
    <dbReference type="NCBI Taxonomy" id="104452"/>
    <lineage>
        <taxon>Eukaryota</taxon>
        <taxon>Metazoa</taxon>
        <taxon>Ecdysozoa</taxon>
        <taxon>Arthropoda</taxon>
        <taxon>Hexapoda</taxon>
        <taxon>Insecta</taxon>
        <taxon>Pterygota</taxon>
        <taxon>Neoptera</taxon>
        <taxon>Endopterygota</taxon>
        <taxon>Lepidoptera</taxon>
        <taxon>Glossata</taxon>
        <taxon>Ditrysia</taxon>
        <taxon>Geometroidea</taxon>
        <taxon>Geometridae</taxon>
        <taxon>Larentiinae</taxon>
        <taxon>Operophtera</taxon>
    </lineage>
</organism>
<keyword evidence="1" id="KW-0418">Kinase</keyword>
<keyword evidence="1" id="KW-0808">Transferase</keyword>
<reference evidence="1 2" key="1">
    <citation type="journal article" date="2015" name="Genome Biol. Evol.">
        <title>The genome of winter moth (Operophtera brumata) provides a genomic perspective on sexual dimorphism and phenology.</title>
        <authorList>
            <person name="Derks M.F."/>
            <person name="Smit S."/>
            <person name="Salis L."/>
            <person name="Schijlen E."/>
            <person name="Bossers A."/>
            <person name="Mateman C."/>
            <person name="Pijl A.S."/>
            <person name="de Ridder D."/>
            <person name="Groenen M.A."/>
            <person name="Visser M.E."/>
            <person name="Megens H.J."/>
        </authorList>
    </citation>
    <scope>NUCLEOTIDE SEQUENCE [LARGE SCALE GENOMIC DNA]</scope>
    <source>
        <strain evidence="1">WM2013NL</strain>
        <tissue evidence="1">Head and thorax</tissue>
    </source>
</reference>
<evidence type="ECO:0000313" key="2">
    <source>
        <dbReference type="Proteomes" id="UP000037510"/>
    </source>
</evidence>